<gene>
    <name evidence="3" type="ORF">VPNG_06079</name>
</gene>
<organism evidence="3 4">
    <name type="scientific">Cytospora leucostoma</name>
    <dbReference type="NCBI Taxonomy" id="1230097"/>
    <lineage>
        <taxon>Eukaryota</taxon>
        <taxon>Fungi</taxon>
        <taxon>Dikarya</taxon>
        <taxon>Ascomycota</taxon>
        <taxon>Pezizomycotina</taxon>
        <taxon>Sordariomycetes</taxon>
        <taxon>Sordariomycetidae</taxon>
        <taxon>Diaporthales</taxon>
        <taxon>Cytosporaceae</taxon>
        <taxon>Cytospora</taxon>
    </lineage>
</organism>
<comment type="caution">
    <text evidence="3">The sequence shown here is derived from an EMBL/GenBank/DDBJ whole genome shotgun (WGS) entry which is preliminary data.</text>
</comment>
<dbReference type="InParanoid" id="A0A423WXA2"/>
<feature type="signal peptide" evidence="2">
    <location>
        <begin position="1"/>
        <end position="29"/>
    </location>
</feature>
<name>A0A423WXA2_9PEZI</name>
<dbReference type="EMBL" id="LKEB01000036">
    <property type="protein sequence ID" value="ROW08073.1"/>
    <property type="molecule type" value="Genomic_DNA"/>
</dbReference>
<accession>A0A423WXA2</accession>
<evidence type="ECO:0000313" key="4">
    <source>
        <dbReference type="Proteomes" id="UP000285146"/>
    </source>
</evidence>
<evidence type="ECO:0000256" key="2">
    <source>
        <dbReference type="SAM" id="SignalP"/>
    </source>
</evidence>
<feature type="region of interest" description="Disordered" evidence="1">
    <location>
        <begin position="390"/>
        <end position="410"/>
    </location>
</feature>
<proteinExistence type="predicted"/>
<evidence type="ECO:0000313" key="3">
    <source>
        <dbReference type="EMBL" id="ROW08073.1"/>
    </source>
</evidence>
<sequence length="410" mass="42297">MPIMKLFKIVACLAFATLLAGQAINPAAAEVLVSAVASASVGVTDGNLSGGHLSKGTMQFDAKDFAPFEVMDLLSSLDDEDDACTPMNGPDTTSTVVAPYGNTLVSSSGSVSSVALTDPRSQAEGTARHNVSVAGLPSVFSENSVAPTAISSATISTTTLANAHTSVPVTISTASFTLTWTSRVHDNTASSAIGGNFTTLASAAPSNASFTVTLTGNPHLGNGGPSSADTITLQPTSTTLAAPSTGTGTATKSGGDTDGGICMLEVEGQETGEVNPLGIPTYPCPYCPGLTSTQADLTSIMGTNNGHQSAQSTGQARSCDASEAALVEQYICNLSEPESSQCLQSRYKRAATFLKARMIAALAEAEYFDQLEQDVRRLFELEVQVGDGLRGGRRRTTGARRTTTRRESIF</sequence>
<protein>
    <submittedName>
        <fullName evidence="3">Uncharacterized protein</fullName>
    </submittedName>
</protein>
<feature type="chain" id="PRO_5019193798" evidence="2">
    <location>
        <begin position="30"/>
        <end position="410"/>
    </location>
</feature>
<keyword evidence="2" id="KW-0732">Signal</keyword>
<keyword evidence="4" id="KW-1185">Reference proteome</keyword>
<dbReference type="Proteomes" id="UP000285146">
    <property type="component" value="Unassembled WGS sequence"/>
</dbReference>
<evidence type="ECO:0000256" key="1">
    <source>
        <dbReference type="SAM" id="MobiDB-lite"/>
    </source>
</evidence>
<reference evidence="3 4" key="1">
    <citation type="submission" date="2015-09" db="EMBL/GenBank/DDBJ databases">
        <title>Host preference determinants of Valsa canker pathogens revealed by comparative genomics.</title>
        <authorList>
            <person name="Yin Z."/>
            <person name="Huang L."/>
        </authorList>
    </citation>
    <scope>NUCLEOTIDE SEQUENCE [LARGE SCALE GENOMIC DNA]</scope>
    <source>
        <strain evidence="3 4">SXYLt</strain>
    </source>
</reference>
<dbReference type="AlphaFoldDB" id="A0A423WXA2"/>